<dbReference type="NCBIfam" id="NF007110">
    <property type="entry name" value="PRK09559.1"/>
    <property type="match status" value="1"/>
</dbReference>
<dbReference type="Gene3D" id="3.30.70.1400">
    <property type="entry name" value="Aminomethyltransferase beta-barrel domains"/>
    <property type="match status" value="1"/>
</dbReference>
<evidence type="ECO:0000259" key="1">
    <source>
        <dbReference type="Pfam" id="PF21130"/>
    </source>
</evidence>
<keyword evidence="3" id="KW-1185">Reference proteome</keyword>
<sequence length="302" mass="32977">MSSLPCLPASPHQYPLSRLSALSLSGPDHLSYLQGQVTCDVTALPVGAQTLGGHCDPKGKLWASFRLLRQPDRLLLLLEQDLLTRQLPELKKYAVFSKLTIAPLTDLPLWGLAGAGSDAWVAQRWGLEDTGLVADGMACRLAADRWLLVGIPTQTDLPSAPEADWWGLEILAGLPHLSAVHQGEYIPQMINLQALGGISFHKGCYTGQEIVARAKYRGANNRALFILQGHSDQVIAPGDVLELALEDGHWKRTGLVLDSWQRGHDVLLSAVLPQDLASDARLRLKQDEQSQLTLRLLPYSLG</sequence>
<dbReference type="SUPFAM" id="SSF101790">
    <property type="entry name" value="Aminomethyltransferase beta-barrel domain"/>
    <property type="match status" value="1"/>
</dbReference>
<gene>
    <name evidence="2" type="primary">ygfZ</name>
    <name evidence="2" type="ORF">GCM10023095_17470</name>
</gene>
<dbReference type="InterPro" id="IPR029043">
    <property type="entry name" value="GcvT/YgfZ_C"/>
</dbReference>
<dbReference type="Gene3D" id="2.40.30.160">
    <property type="match status" value="1"/>
</dbReference>
<dbReference type="Proteomes" id="UP001501321">
    <property type="component" value="Unassembled WGS sequence"/>
</dbReference>
<reference evidence="3" key="1">
    <citation type="journal article" date="2019" name="Int. J. Syst. Evol. Microbiol.">
        <title>The Global Catalogue of Microorganisms (GCM) 10K type strain sequencing project: providing services to taxonomists for standard genome sequencing and annotation.</title>
        <authorList>
            <consortium name="The Broad Institute Genomics Platform"/>
            <consortium name="The Broad Institute Genome Sequencing Center for Infectious Disease"/>
            <person name="Wu L."/>
            <person name="Ma J."/>
        </authorList>
    </citation>
    <scope>NUCLEOTIDE SEQUENCE [LARGE SCALE GENOMIC DNA]</scope>
    <source>
        <strain evidence="3">JCM 32226</strain>
    </source>
</reference>
<protein>
    <submittedName>
        <fullName evidence="2">tRNA-modifying protein YgfZ</fullName>
    </submittedName>
</protein>
<dbReference type="InterPro" id="IPR017703">
    <property type="entry name" value="YgfZ/GCV_T_CS"/>
</dbReference>
<accession>A0ABP8Q9M3</accession>
<feature type="domain" description="tRNA-modifying protein YgfZ-like beta-barrel" evidence="1">
    <location>
        <begin position="220"/>
        <end position="287"/>
    </location>
</feature>
<dbReference type="SUPFAM" id="SSF103025">
    <property type="entry name" value="Folate-binding domain"/>
    <property type="match status" value="1"/>
</dbReference>
<dbReference type="PANTHER" id="PTHR22602:SF0">
    <property type="entry name" value="TRANSFERASE CAF17, MITOCHONDRIAL-RELATED"/>
    <property type="match status" value="1"/>
</dbReference>
<evidence type="ECO:0000313" key="3">
    <source>
        <dbReference type="Proteomes" id="UP001501321"/>
    </source>
</evidence>
<dbReference type="InterPro" id="IPR048451">
    <property type="entry name" value="YgfZ_barrel"/>
</dbReference>
<dbReference type="InterPro" id="IPR045179">
    <property type="entry name" value="YgfZ/GcvT"/>
</dbReference>
<dbReference type="NCBIfam" id="TIGR03317">
    <property type="entry name" value="ygfZ_signature"/>
    <property type="match status" value="1"/>
</dbReference>
<dbReference type="PANTHER" id="PTHR22602">
    <property type="entry name" value="TRANSFERASE CAF17, MITOCHONDRIAL-RELATED"/>
    <property type="match status" value="1"/>
</dbReference>
<organism evidence="2 3">
    <name type="scientific">Pseudaeromonas paramecii</name>
    <dbReference type="NCBI Taxonomy" id="2138166"/>
    <lineage>
        <taxon>Bacteria</taxon>
        <taxon>Pseudomonadati</taxon>
        <taxon>Pseudomonadota</taxon>
        <taxon>Gammaproteobacteria</taxon>
        <taxon>Aeromonadales</taxon>
        <taxon>Aeromonadaceae</taxon>
        <taxon>Pseudaeromonas</taxon>
    </lineage>
</organism>
<comment type="caution">
    <text evidence="2">The sequence shown here is derived from an EMBL/GenBank/DDBJ whole genome shotgun (WGS) entry which is preliminary data.</text>
</comment>
<dbReference type="Pfam" id="PF21130">
    <property type="entry name" value="YgfZ_barrel"/>
    <property type="match status" value="1"/>
</dbReference>
<evidence type="ECO:0000313" key="2">
    <source>
        <dbReference type="EMBL" id="GAA4498654.1"/>
    </source>
</evidence>
<proteinExistence type="predicted"/>
<name>A0ABP8Q9M3_9GAMM</name>
<dbReference type="EMBL" id="BAABFC010000012">
    <property type="protein sequence ID" value="GAA4498654.1"/>
    <property type="molecule type" value="Genomic_DNA"/>
</dbReference>
<dbReference type="RefSeq" id="WP_345012119.1">
    <property type="nucleotide sequence ID" value="NZ_BAABFC010000012.1"/>
</dbReference>